<evidence type="ECO:0000313" key="2">
    <source>
        <dbReference type="EMBL" id="AJG23661.1"/>
    </source>
</evidence>
<organism evidence="2 3">
    <name type="scientific">Cupriavidus basilensis</name>
    <dbReference type="NCBI Taxonomy" id="68895"/>
    <lineage>
        <taxon>Bacteria</taxon>
        <taxon>Pseudomonadati</taxon>
        <taxon>Pseudomonadota</taxon>
        <taxon>Betaproteobacteria</taxon>
        <taxon>Burkholderiales</taxon>
        <taxon>Burkholderiaceae</taxon>
        <taxon>Cupriavidus</taxon>
    </lineage>
</organism>
<protein>
    <recommendedName>
        <fullName evidence="4">DUF4142 domain-containing protein</fullName>
    </recommendedName>
</protein>
<dbReference type="AlphaFoldDB" id="A0A0C4YSR8"/>
<dbReference type="RefSeq" id="WP_043355589.1">
    <property type="nucleotide sequence ID" value="NZ_CP010537.1"/>
</dbReference>
<reference evidence="2 3" key="1">
    <citation type="journal article" date="2015" name="Genome Announc.">
        <title>Complete Genome Sequence of Cupriavidus basilensis 4G11, Isolated from the Oak Ridge Field Research Center Site.</title>
        <authorList>
            <person name="Ray J."/>
            <person name="Waters R.J."/>
            <person name="Skerker J.M."/>
            <person name="Kuehl J.V."/>
            <person name="Price M.N."/>
            <person name="Huang J."/>
            <person name="Chakraborty R."/>
            <person name="Arkin A.P."/>
            <person name="Deutschbauer A."/>
        </authorList>
    </citation>
    <scope>NUCLEOTIDE SEQUENCE [LARGE SCALE GENOMIC DNA]</scope>
    <source>
        <strain evidence="2">4G11</strain>
    </source>
</reference>
<evidence type="ECO:0000256" key="1">
    <source>
        <dbReference type="SAM" id="SignalP"/>
    </source>
</evidence>
<dbReference type="OrthoDB" id="9133232at2"/>
<feature type="chain" id="PRO_5002181942" description="DUF4142 domain-containing protein" evidence="1">
    <location>
        <begin position="22"/>
        <end position="224"/>
    </location>
</feature>
<accession>A0A0C4YSR8</accession>
<dbReference type="KEGG" id="cbw:RR42_s2073"/>
<feature type="signal peptide" evidence="1">
    <location>
        <begin position="1"/>
        <end position="21"/>
    </location>
</feature>
<keyword evidence="1" id="KW-0732">Signal</keyword>
<gene>
    <name evidence="2" type="ORF">RR42_s2073</name>
</gene>
<keyword evidence="3" id="KW-1185">Reference proteome</keyword>
<proteinExistence type="predicted"/>
<dbReference type="STRING" id="68895.RR42_s2073"/>
<evidence type="ECO:0000313" key="3">
    <source>
        <dbReference type="Proteomes" id="UP000031843"/>
    </source>
</evidence>
<sequence length="224" mass="22686">MLKKVISIAALSLLAAGQAHALPSLGSLTGGSSSSSSGATADASGAQDQLSKAYVAAGREVLVAQSYLADAVGLKELSAKAKATADALTDGATKGNLEDSDKLQSEASSAIEAKLKDSNTKIDAAGKQSYAEGMKHLGLGVLRYVGLRPSLIAFKDAAQSQLTSASVMEKLTLTNKLSTGTYIASEAPGHVTRLGSTLQAATAYAKSNEIPVPKDATAALSAKF</sequence>
<evidence type="ECO:0008006" key="4">
    <source>
        <dbReference type="Google" id="ProtNLM"/>
    </source>
</evidence>
<dbReference type="Proteomes" id="UP000031843">
    <property type="component" value="Chromosome secondary"/>
</dbReference>
<dbReference type="EMBL" id="CP010537">
    <property type="protein sequence ID" value="AJG23661.1"/>
    <property type="molecule type" value="Genomic_DNA"/>
</dbReference>
<name>A0A0C4YSR8_9BURK</name>